<keyword evidence="13" id="KW-1185">Reference proteome</keyword>
<evidence type="ECO:0000256" key="5">
    <source>
        <dbReference type="ARBA" id="ARBA00023136"/>
    </source>
</evidence>
<dbReference type="PANTHER" id="PTHR43646:SF2">
    <property type="entry name" value="GLYCOSYLTRANSFERASE 2-LIKE DOMAIN-CONTAINING PROTEIN"/>
    <property type="match status" value="1"/>
</dbReference>
<protein>
    <recommendedName>
        <fullName evidence="9">4,4'-diaponeurosporenoate glycosyltransferase</fullName>
    </recommendedName>
</protein>
<reference evidence="12 13" key="1">
    <citation type="journal article" date="2022" name="ISME Commun">
        <title>Vulcanimicrobium alpinus gen. nov. sp. nov., the first cultivated representative of the candidate phylum 'Eremiobacterota', is a metabolically versatile aerobic anoxygenic phototroph.</title>
        <authorList>
            <person name="Yabe S."/>
            <person name="Muto K."/>
            <person name="Abe K."/>
            <person name="Yokota A."/>
            <person name="Staudigel H."/>
            <person name="Tebo B.M."/>
        </authorList>
    </citation>
    <scope>NUCLEOTIDE SEQUENCE [LARGE SCALE GENOMIC DNA]</scope>
    <source>
        <strain evidence="12 13">WC8-2</strain>
    </source>
</reference>
<sequence length="378" mass="38992">MLLLAATVLEGLAGLRALARMATTFGGSALAPSPPAAAGSIDAIVPVLNEERRLAPALAALAACGPSLGTILVVDGGSTDRTRDVVLAARARDSRIRLVDAGLPGPGWNGKAWNLAAGLALSQATWIATIDADVRIGAGLLDAAVARAQRDRLVLLSVATRQELADIGAALLHPALLTTLVYRAGLPNVVTGDPGRVQANGQVMVASRETLRETGALAAARASRCEDVTIARTVAASGARVGFFEGDATVRMHDSGAECAANWPRSLTLLDGFVGRGKLAFALAEVLFAQALPLPTLALIALDGGHAPYARTMLAIAVALVAMRLGVLAGTRRAYPHAPPAYWLSPLADLPAVALVIASALRRTHRWRGRTLVTEGVA</sequence>
<dbReference type="AlphaFoldDB" id="A0AAN2CAD5"/>
<comment type="function">
    <text evidence="6">Catalyzes the glycosylation of 4,4'-diaponeurosporenoate, i.e. the esterification of glucose at the C1'' position with the carboxyl group of 4,4'-diaponeurosporenic acid, to form glycosyl-4,4'-diaponeurosporenoate. This is a step in the biosynthesis of staphyloxanthin, an orange pigment present in most staphylococci strains.</text>
</comment>
<evidence type="ECO:0000256" key="4">
    <source>
        <dbReference type="ARBA" id="ARBA00022679"/>
    </source>
</evidence>
<dbReference type="Proteomes" id="UP001317532">
    <property type="component" value="Chromosome"/>
</dbReference>
<accession>A0AAN2CAD5</accession>
<evidence type="ECO:0000256" key="6">
    <source>
        <dbReference type="ARBA" id="ARBA00037281"/>
    </source>
</evidence>
<keyword evidence="10" id="KW-0812">Transmembrane</keyword>
<evidence type="ECO:0000313" key="12">
    <source>
        <dbReference type="EMBL" id="BDE06808.1"/>
    </source>
</evidence>
<comment type="subcellular location">
    <subcellularLocation>
        <location evidence="1">Cell membrane</location>
    </subcellularLocation>
</comment>
<dbReference type="InterPro" id="IPR029044">
    <property type="entry name" value="Nucleotide-diphossugar_trans"/>
</dbReference>
<comment type="similarity">
    <text evidence="8">Belongs to the glycosyltransferase 2 family. CrtQ subfamily.</text>
</comment>
<proteinExistence type="inferred from homology"/>
<keyword evidence="3" id="KW-0328">Glycosyltransferase</keyword>
<evidence type="ECO:0000256" key="7">
    <source>
        <dbReference type="ARBA" id="ARBA00037904"/>
    </source>
</evidence>
<dbReference type="GO" id="GO:0016757">
    <property type="term" value="F:glycosyltransferase activity"/>
    <property type="evidence" value="ECO:0007669"/>
    <property type="project" value="UniProtKB-KW"/>
</dbReference>
<dbReference type="KEGG" id="vab:WPS_20840"/>
<evidence type="ECO:0000256" key="2">
    <source>
        <dbReference type="ARBA" id="ARBA00022475"/>
    </source>
</evidence>
<dbReference type="InterPro" id="IPR001173">
    <property type="entry name" value="Glyco_trans_2-like"/>
</dbReference>
<dbReference type="GO" id="GO:0005886">
    <property type="term" value="C:plasma membrane"/>
    <property type="evidence" value="ECO:0007669"/>
    <property type="project" value="UniProtKB-SubCell"/>
</dbReference>
<gene>
    <name evidence="12" type="ORF">WPS_20840</name>
</gene>
<feature type="domain" description="Glycosyltransferase 2-like" evidence="11">
    <location>
        <begin position="43"/>
        <end position="158"/>
    </location>
</feature>
<evidence type="ECO:0000256" key="3">
    <source>
        <dbReference type="ARBA" id="ARBA00022676"/>
    </source>
</evidence>
<name>A0AAN2CAD5_UNVUL</name>
<feature type="transmembrane region" description="Helical" evidence="10">
    <location>
        <begin position="341"/>
        <end position="361"/>
    </location>
</feature>
<keyword evidence="4 12" id="KW-0808">Transferase</keyword>
<dbReference type="SUPFAM" id="SSF53448">
    <property type="entry name" value="Nucleotide-diphospho-sugar transferases"/>
    <property type="match status" value="1"/>
</dbReference>
<evidence type="ECO:0000256" key="9">
    <source>
        <dbReference type="ARBA" id="ARBA00040345"/>
    </source>
</evidence>
<keyword evidence="2" id="KW-1003">Cell membrane</keyword>
<evidence type="ECO:0000259" key="11">
    <source>
        <dbReference type="Pfam" id="PF00535"/>
    </source>
</evidence>
<evidence type="ECO:0000256" key="8">
    <source>
        <dbReference type="ARBA" id="ARBA00038120"/>
    </source>
</evidence>
<dbReference type="EMBL" id="AP025523">
    <property type="protein sequence ID" value="BDE06808.1"/>
    <property type="molecule type" value="Genomic_DNA"/>
</dbReference>
<evidence type="ECO:0000256" key="1">
    <source>
        <dbReference type="ARBA" id="ARBA00004236"/>
    </source>
</evidence>
<dbReference type="PANTHER" id="PTHR43646">
    <property type="entry name" value="GLYCOSYLTRANSFERASE"/>
    <property type="match status" value="1"/>
</dbReference>
<feature type="transmembrane region" description="Helical" evidence="10">
    <location>
        <begin position="314"/>
        <end position="335"/>
    </location>
</feature>
<dbReference type="Gene3D" id="3.90.550.10">
    <property type="entry name" value="Spore Coat Polysaccharide Biosynthesis Protein SpsA, Chain A"/>
    <property type="match status" value="1"/>
</dbReference>
<comment type="pathway">
    <text evidence="7">Carotenoid biosynthesis; staphyloxanthin biosynthesis; staphyloxanthin from farnesyl diphosphate: step 4/5.</text>
</comment>
<dbReference type="Pfam" id="PF00535">
    <property type="entry name" value="Glycos_transf_2"/>
    <property type="match status" value="1"/>
</dbReference>
<dbReference type="RefSeq" id="WP_317994455.1">
    <property type="nucleotide sequence ID" value="NZ_AP025523.1"/>
</dbReference>
<keyword evidence="10" id="KW-1133">Transmembrane helix</keyword>
<feature type="transmembrane region" description="Helical" evidence="10">
    <location>
        <begin position="279"/>
        <end position="302"/>
    </location>
</feature>
<evidence type="ECO:0000256" key="10">
    <source>
        <dbReference type="SAM" id="Phobius"/>
    </source>
</evidence>
<keyword evidence="5 10" id="KW-0472">Membrane</keyword>
<evidence type="ECO:0000313" key="13">
    <source>
        <dbReference type="Proteomes" id="UP001317532"/>
    </source>
</evidence>
<organism evidence="12 13">
    <name type="scientific">Vulcanimicrobium alpinum</name>
    <dbReference type="NCBI Taxonomy" id="3016050"/>
    <lineage>
        <taxon>Bacteria</taxon>
        <taxon>Bacillati</taxon>
        <taxon>Vulcanimicrobiota</taxon>
        <taxon>Vulcanimicrobiia</taxon>
        <taxon>Vulcanimicrobiales</taxon>
        <taxon>Vulcanimicrobiaceae</taxon>
        <taxon>Vulcanimicrobium</taxon>
    </lineage>
</organism>